<name>A0AAV6HA71_9TELE</name>
<dbReference type="PANTHER" id="PTHR12243:SF69">
    <property type="entry name" value="SI:CH73-59F11.3"/>
    <property type="match status" value="1"/>
</dbReference>
<dbReference type="PROSITE" id="PS51029">
    <property type="entry name" value="MADF"/>
    <property type="match status" value="1"/>
</dbReference>
<dbReference type="GO" id="GO:0006357">
    <property type="term" value="P:regulation of transcription by RNA polymerase II"/>
    <property type="evidence" value="ECO:0007669"/>
    <property type="project" value="TreeGrafter"/>
</dbReference>
<dbReference type="Pfam" id="PF10545">
    <property type="entry name" value="MADF_DNA_bdg"/>
    <property type="match status" value="1"/>
</dbReference>
<dbReference type="AlphaFoldDB" id="A0AAV6HA71"/>
<dbReference type="InterPro" id="IPR006578">
    <property type="entry name" value="MADF-dom"/>
</dbReference>
<accession>A0AAV6HA71</accession>
<evidence type="ECO:0008006" key="6">
    <source>
        <dbReference type="Google" id="ProtNLM"/>
    </source>
</evidence>
<dbReference type="PROSITE" id="PS51294">
    <property type="entry name" value="HTH_MYB"/>
    <property type="match status" value="1"/>
</dbReference>
<dbReference type="GO" id="GO:0005667">
    <property type="term" value="C:transcription regulator complex"/>
    <property type="evidence" value="ECO:0007669"/>
    <property type="project" value="TreeGrafter"/>
</dbReference>
<feature type="compositionally biased region" description="Low complexity" evidence="1">
    <location>
        <begin position="126"/>
        <end position="148"/>
    </location>
</feature>
<proteinExistence type="predicted"/>
<dbReference type="InterPro" id="IPR039353">
    <property type="entry name" value="TF_Adf1"/>
</dbReference>
<reference evidence="4" key="1">
    <citation type="submission" date="2020-10" db="EMBL/GenBank/DDBJ databases">
        <title>Chromosome-scale genome assembly of the Allis shad, Alosa alosa.</title>
        <authorList>
            <person name="Margot Z."/>
            <person name="Christophe K."/>
            <person name="Cabau C."/>
            <person name="Louis A."/>
            <person name="Berthelot C."/>
            <person name="Parey E."/>
            <person name="Roest Crollius H."/>
            <person name="Montfort J."/>
            <person name="Robinson-Rechavi M."/>
            <person name="Bucao C."/>
            <person name="Bouchez O."/>
            <person name="Gislard M."/>
            <person name="Lluch J."/>
            <person name="Milhes M."/>
            <person name="Lampietro C."/>
            <person name="Lopez Roques C."/>
            <person name="Donnadieu C."/>
            <person name="Braasch I."/>
            <person name="Desvignes T."/>
            <person name="Postlethwait J."/>
            <person name="Bobe J."/>
            <person name="Guiguen Y."/>
        </authorList>
    </citation>
    <scope>NUCLEOTIDE SEQUENCE</scope>
    <source>
        <strain evidence="4">M-15738</strain>
        <tissue evidence="4">Blood</tissue>
    </source>
</reference>
<feature type="domain" description="MADF" evidence="2">
    <location>
        <begin position="1"/>
        <end position="68"/>
    </location>
</feature>
<dbReference type="InterPro" id="IPR017930">
    <property type="entry name" value="Myb_dom"/>
</dbReference>
<dbReference type="Proteomes" id="UP000823561">
    <property type="component" value="Chromosome 2"/>
</dbReference>
<sequence length="226" mass="24855">MRVQRNSWREIAQTLGKDEQACRQRWKVLRDKFVKAKKKAKGRSGGAGDRVSRAPVLAQLGWLSSCVKHRHTESNVPPLNDSVTLDTSTLDTTLETTLDPGLSIASSIPPSPGADVEPVSSPLTQSTDTDSPAPASSSPCQPAAAATTAHRKKRRREPPMSAVQVALTKRLERLDASMLNEEKSFTDDIGKTLSRMPLVTRGQCKIELMLLVQKWFEQCQLEPAEQ</sequence>
<evidence type="ECO:0000313" key="4">
    <source>
        <dbReference type="EMBL" id="KAG5283994.1"/>
    </source>
</evidence>
<evidence type="ECO:0000259" key="2">
    <source>
        <dbReference type="PROSITE" id="PS51029"/>
    </source>
</evidence>
<keyword evidence="5" id="KW-1185">Reference proteome</keyword>
<evidence type="ECO:0000256" key="1">
    <source>
        <dbReference type="SAM" id="MobiDB-lite"/>
    </source>
</evidence>
<feature type="domain" description="HTH myb-type" evidence="3">
    <location>
        <begin position="1"/>
        <end position="34"/>
    </location>
</feature>
<dbReference type="EMBL" id="JADWDJ010000002">
    <property type="protein sequence ID" value="KAG5283994.1"/>
    <property type="molecule type" value="Genomic_DNA"/>
</dbReference>
<feature type="region of interest" description="Disordered" evidence="1">
    <location>
        <begin position="97"/>
        <end position="162"/>
    </location>
</feature>
<comment type="caution">
    <text evidence="4">The sequence shown here is derived from an EMBL/GenBank/DDBJ whole genome shotgun (WGS) entry which is preliminary data.</text>
</comment>
<feature type="compositionally biased region" description="Low complexity" evidence="1">
    <location>
        <begin position="97"/>
        <end position="108"/>
    </location>
</feature>
<dbReference type="PANTHER" id="PTHR12243">
    <property type="entry name" value="MADF DOMAIN TRANSCRIPTION FACTOR"/>
    <property type="match status" value="1"/>
</dbReference>
<protein>
    <recommendedName>
        <fullName evidence="6">Transcription factor</fullName>
    </recommendedName>
</protein>
<evidence type="ECO:0000313" key="5">
    <source>
        <dbReference type="Proteomes" id="UP000823561"/>
    </source>
</evidence>
<gene>
    <name evidence="4" type="ORF">AALO_G00021780</name>
</gene>
<dbReference type="GO" id="GO:0005634">
    <property type="term" value="C:nucleus"/>
    <property type="evidence" value="ECO:0007669"/>
    <property type="project" value="TreeGrafter"/>
</dbReference>
<evidence type="ECO:0000259" key="3">
    <source>
        <dbReference type="PROSITE" id="PS51294"/>
    </source>
</evidence>
<organism evidence="4 5">
    <name type="scientific">Alosa alosa</name>
    <name type="common">allis shad</name>
    <dbReference type="NCBI Taxonomy" id="278164"/>
    <lineage>
        <taxon>Eukaryota</taxon>
        <taxon>Metazoa</taxon>
        <taxon>Chordata</taxon>
        <taxon>Craniata</taxon>
        <taxon>Vertebrata</taxon>
        <taxon>Euteleostomi</taxon>
        <taxon>Actinopterygii</taxon>
        <taxon>Neopterygii</taxon>
        <taxon>Teleostei</taxon>
        <taxon>Clupei</taxon>
        <taxon>Clupeiformes</taxon>
        <taxon>Clupeoidei</taxon>
        <taxon>Clupeidae</taxon>
        <taxon>Alosa</taxon>
    </lineage>
</organism>